<gene>
    <name evidence="1" type="ORF">H8K26_07875</name>
</gene>
<proteinExistence type="predicted"/>
<sequence length="84" mass="9582">MANRTWTYAEITTTTTSRILALMLKSDALKAKGNTCAAEIYRNFAIGQLQGWYWITGEWKDNRDHEEMAAIIGVKLHGREVRHG</sequence>
<accession>A0ABR6XEM9</accession>
<comment type="caution">
    <text evidence="1">The sequence shown here is derived from an EMBL/GenBank/DDBJ whole genome shotgun (WGS) entry which is preliminary data.</text>
</comment>
<keyword evidence="2" id="KW-1185">Reference proteome</keyword>
<organism evidence="1 2">
    <name type="scientific">Undibacterium aquatile</name>
    <dbReference type="NCBI Taxonomy" id="1537398"/>
    <lineage>
        <taxon>Bacteria</taxon>
        <taxon>Pseudomonadati</taxon>
        <taxon>Pseudomonadota</taxon>
        <taxon>Betaproteobacteria</taxon>
        <taxon>Burkholderiales</taxon>
        <taxon>Oxalobacteraceae</taxon>
        <taxon>Undibacterium</taxon>
    </lineage>
</organism>
<reference evidence="1 2" key="1">
    <citation type="submission" date="2020-08" db="EMBL/GenBank/DDBJ databases">
        <title>Novel species isolated from subtropical streams in China.</title>
        <authorList>
            <person name="Lu H."/>
        </authorList>
    </citation>
    <scope>NUCLEOTIDE SEQUENCE [LARGE SCALE GENOMIC DNA]</scope>
    <source>
        <strain evidence="1 2">CCTCC AB 2015119</strain>
    </source>
</reference>
<dbReference type="Proteomes" id="UP000637632">
    <property type="component" value="Unassembled WGS sequence"/>
</dbReference>
<evidence type="ECO:0000313" key="1">
    <source>
        <dbReference type="EMBL" id="MBC3811359.1"/>
    </source>
</evidence>
<name>A0ABR6XEM9_9BURK</name>
<dbReference type="RefSeq" id="WP_190478599.1">
    <property type="nucleotide sequence ID" value="NZ_JACOFT010000002.1"/>
</dbReference>
<protein>
    <submittedName>
        <fullName evidence="1">Uncharacterized protein</fullName>
    </submittedName>
</protein>
<evidence type="ECO:0000313" key="2">
    <source>
        <dbReference type="Proteomes" id="UP000637632"/>
    </source>
</evidence>
<dbReference type="EMBL" id="JACOFT010000002">
    <property type="protein sequence ID" value="MBC3811359.1"/>
    <property type="molecule type" value="Genomic_DNA"/>
</dbReference>